<organism evidence="7 8">
    <name type="scientific">Parasphaerochaeta coccoides (strain ATCC BAA-1237 / DSM 17374 / SPN1)</name>
    <name type="common">Sphaerochaeta coccoides</name>
    <dbReference type="NCBI Taxonomy" id="760011"/>
    <lineage>
        <taxon>Bacteria</taxon>
        <taxon>Pseudomonadati</taxon>
        <taxon>Spirochaetota</taxon>
        <taxon>Spirochaetia</taxon>
        <taxon>Spirochaetales</taxon>
        <taxon>Sphaerochaetaceae</taxon>
        <taxon>Parasphaerochaeta</taxon>
    </lineage>
</organism>
<dbReference type="GO" id="GO:0010181">
    <property type="term" value="F:FMN binding"/>
    <property type="evidence" value="ECO:0007669"/>
    <property type="project" value="InterPro"/>
</dbReference>
<keyword evidence="3" id="KW-0285">Flavoprotein</keyword>
<gene>
    <name evidence="7" type="ordered locus">Spico_0533</name>
</gene>
<dbReference type="GO" id="GO:0022900">
    <property type="term" value="P:electron transport chain"/>
    <property type="evidence" value="ECO:0007669"/>
    <property type="project" value="InterPro"/>
</dbReference>
<keyword evidence="4" id="KW-0288">FMN</keyword>
<dbReference type="Pfam" id="PF04205">
    <property type="entry name" value="FMN_bind"/>
    <property type="match status" value="1"/>
</dbReference>
<dbReference type="HOGENOM" id="CLU_077882_3_0_12"/>
<evidence type="ECO:0000256" key="3">
    <source>
        <dbReference type="ARBA" id="ARBA00022630"/>
    </source>
</evidence>
<dbReference type="EMBL" id="CP002659">
    <property type="protein sequence ID" value="AEC01761.1"/>
    <property type="molecule type" value="Genomic_DNA"/>
</dbReference>
<dbReference type="SMART" id="SM00900">
    <property type="entry name" value="FMN_bind"/>
    <property type="match status" value="1"/>
</dbReference>
<evidence type="ECO:0000256" key="1">
    <source>
        <dbReference type="ARBA" id="ARBA00022448"/>
    </source>
</evidence>
<dbReference type="PANTHER" id="PTHR36118">
    <property type="entry name" value="ION-TRANSLOCATING OXIDOREDUCTASE COMPLEX SUBUNIT G"/>
    <property type="match status" value="1"/>
</dbReference>
<evidence type="ECO:0000256" key="5">
    <source>
        <dbReference type="ARBA" id="ARBA00022982"/>
    </source>
</evidence>
<accession>F4GJC1</accession>
<dbReference type="PANTHER" id="PTHR36118:SF1">
    <property type="entry name" value="ION-TRANSLOCATING OXIDOREDUCTASE COMPLEX SUBUNIT G"/>
    <property type="match status" value="1"/>
</dbReference>
<evidence type="ECO:0000313" key="8">
    <source>
        <dbReference type="Proteomes" id="UP000007939"/>
    </source>
</evidence>
<dbReference type="Proteomes" id="UP000007939">
    <property type="component" value="Chromosome"/>
</dbReference>
<keyword evidence="2" id="KW-0597">Phosphoprotein</keyword>
<reference evidence="8" key="1">
    <citation type="submission" date="2011-04" db="EMBL/GenBank/DDBJ databases">
        <title>The complete genome of Spirochaeta coccoides DSM 17374.</title>
        <authorList>
            <person name="Lucas S."/>
            <person name="Copeland A."/>
            <person name="Lapidus A."/>
            <person name="Bruce D."/>
            <person name="Goodwin L."/>
            <person name="Pitluck S."/>
            <person name="Peters L."/>
            <person name="Kyrpides N."/>
            <person name="Mavromatis K."/>
            <person name="Pagani I."/>
            <person name="Ivanova N."/>
            <person name="Ovchinnikova G."/>
            <person name="Lu M."/>
            <person name="Detter J.C."/>
            <person name="Tapia R."/>
            <person name="Han C."/>
            <person name="Land M."/>
            <person name="Hauser L."/>
            <person name="Markowitz V."/>
            <person name="Cheng J.-F."/>
            <person name="Hugenholtz P."/>
            <person name="Woyke T."/>
            <person name="Wu D."/>
            <person name="Spring S."/>
            <person name="Schroeder M."/>
            <person name="Brambilla E."/>
            <person name="Klenk H.-P."/>
            <person name="Eisen J.A."/>
        </authorList>
    </citation>
    <scope>NUCLEOTIDE SEQUENCE [LARGE SCALE GENOMIC DNA]</scope>
    <source>
        <strain evidence="8">ATCC BAA-1237 / DSM 17374 / SPN1</strain>
    </source>
</reference>
<feature type="domain" description="FMN-binding" evidence="6">
    <location>
        <begin position="90"/>
        <end position="179"/>
    </location>
</feature>
<evidence type="ECO:0000256" key="2">
    <source>
        <dbReference type="ARBA" id="ARBA00022553"/>
    </source>
</evidence>
<dbReference type="STRING" id="760011.Spico_0533"/>
<dbReference type="RefSeq" id="WP_013739157.1">
    <property type="nucleotide sequence ID" value="NC_015436.1"/>
</dbReference>
<dbReference type="AlphaFoldDB" id="F4GJC1"/>
<dbReference type="GO" id="GO:0005886">
    <property type="term" value="C:plasma membrane"/>
    <property type="evidence" value="ECO:0007669"/>
    <property type="project" value="InterPro"/>
</dbReference>
<keyword evidence="8" id="KW-1185">Reference proteome</keyword>
<dbReference type="OrthoDB" id="369811at2"/>
<dbReference type="eggNOG" id="COG4659">
    <property type="taxonomic scope" value="Bacteria"/>
</dbReference>
<name>F4GJC1_PARC1</name>
<sequence>MTEKIKTVLIVTISFVVACFLLAGLNAITAPIVSAAASSQEQADYIGVASGNSLGLKEAVEGVASVNYRLEMKDVNGKHVGWVLDLTGSGFGGPMRIVASYDLSGAIIAGTILENTETPGIGTRSQEPGYFDMFTGTGGQVPVPVSAARLSAGHVQTMSGATITFTGIARALAAGSDYIKSLGGTR</sequence>
<evidence type="ECO:0000256" key="4">
    <source>
        <dbReference type="ARBA" id="ARBA00022643"/>
    </source>
</evidence>
<dbReference type="KEGG" id="scc:Spico_0533"/>
<keyword evidence="1" id="KW-0813">Transport</keyword>
<dbReference type="GO" id="GO:0009055">
    <property type="term" value="F:electron transfer activity"/>
    <property type="evidence" value="ECO:0007669"/>
    <property type="project" value="InterPro"/>
</dbReference>
<protein>
    <submittedName>
        <fullName evidence="7">FMN-binding domain protein</fullName>
    </submittedName>
</protein>
<proteinExistence type="predicted"/>
<evidence type="ECO:0000313" key="7">
    <source>
        <dbReference type="EMBL" id="AEC01761.1"/>
    </source>
</evidence>
<evidence type="ECO:0000259" key="6">
    <source>
        <dbReference type="SMART" id="SM00900"/>
    </source>
</evidence>
<dbReference type="InterPro" id="IPR007329">
    <property type="entry name" value="FMN-bd"/>
</dbReference>
<dbReference type="InterPro" id="IPR010209">
    <property type="entry name" value="Ion_transpt_RnfG/RsxG"/>
</dbReference>
<reference evidence="7 8" key="2">
    <citation type="journal article" date="2012" name="Stand. Genomic Sci.">
        <title>Complete genome sequence of the termite hindgut bacterium Spirochaeta coccoides type strain (SPN1(T)), reclassification in the genus Sphaerochaeta as Sphaerochaeta coccoides comb. nov. and emendations of the family Spirochaetaceae and the genus Sphaerochaeta.</title>
        <authorList>
            <person name="Abt B."/>
            <person name="Han C."/>
            <person name="Scheuner C."/>
            <person name="Lu M."/>
            <person name="Lapidus A."/>
            <person name="Nolan M."/>
            <person name="Lucas S."/>
            <person name="Hammon N."/>
            <person name="Deshpande S."/>
            <person name="Cheng J.F."/>
            <person name="Tapia R."/>
            <person name="Goodwin L.A."/>
            <person name="Pitluck S."/>
            <person name="Liolios K."/>
            <person name="Pagani I."/>
            <person name="Ivanova N."/>
            <person name="Mavromatis K."/>
            <person name="Mikhailova N."/>
            <person name="Huntemann M."/>
            <person name="Pati A."/>
            <person name="Chen A."/>
            <person name="Palaniappan K."/>
            <person name="Land M."/>
            <person name="Hauser L."/>
            <person name="Brambilla E.M."/>
            <person name="Rohde M."/>
            <person name="Spring S."/>
            <person name="Gronow S."/>
            <person name="Goker M."/>
            <person name="Woyke T."/>
            <person name="Bristow J."/>
            <person name="Eisen J.A."/>
            <person name="Markowitz V."/>
            <person name="Hugenholtz P."/>
            <person name="Kyrpides N.C."/>
            <person name="Klenk H.P."/>
            <person name="Detter J.C."/>
        </authorList>
    </citation>
    <scope>NUCLEOTIDE SEQUENCE [LARGE SCALE GENOMIC DNA]</scope>
    <source>
        <strain evidence="8">ATCC BAA-1237 / DSM 17374 / SPN1</strain>
    </source>
</reference>
<keyword evidence="5" id="KW-0249">Electron transport</keyword>
<dbReference type="PROSITE" id="PS51257">
    <property type="entry name" value="PROKAR_LIPOPROTEIN"/>
    <property type="match status" value="1"/>
</dbReference>